<keyword evidence="4 12" id="KW-0812">Transmembrane</keyword>
<feature type="transmembrane region" description="Helical" evidence="12">
    <location>
        <begin position="12"/>
        <end position="30"/>
    </location>
</feature>
<dbReference type="Proteomes" id="UP001432180">
    <property type="component" value="Chromosome"/>
</dbReference>
<comment type="similarity">
    <text evidence="8">Belongs to the PpiD chaperone family.</text>
</comment>
<dbReference type="Pfam" id="PF13624">
    <property type="entry name" value="SurA_N_3"/>
    <property type="match status" value="1"/>
</dbReference>
<keyword evidence="6 12" id="KW-0472">Membrane</keyword>
<dbReference type="InterPro" id="IPR023058">
    <property type="entry name" value="PPIase_PpiC_CS"/>
</dbReference>
<name>A0ABZ0S3I5_9GAMM</name>
<evidence type="ECO:0000256" key="7">
    <source>
        <dbReference type="ARBA" id="ARBA00023186"/>
    </source>
</evidence>
<dbReference type="GO" id="GO:0003755">
    <property type="term" value="F:peptidyl-prolyl cis-trans isomerase activity"/>
    <property type="evidence" value="ECO:0007669"/>
    <property type="project" value="UniProtKB-EC"/>
</dbReference>
<keyword evidence="5 12" id="KW-1133">Transmembrane helix</keyword>
<accession>A0ABZ0S3I5</accession>
<evidence type="ECO:0000256" key="9">
    <source>
        <dbReference type="ARBA" id="ARBA00040743"/>
    </source>
</evidence>
<evidence type="ECO:0000256" key="5">
    <source>
        <dbReference type="ARBA" id="ARBA00022989"/>
    </source>
</evidence>
<dbReference type="SUPFAM" id="SSF109998">
    <property type="entry name" value="Triger factor/SurA peptide-binding domain-like"/>
    <property type="match status" value="1"/>
</dbReference>
<feature type="domain" description="PpiC" evidence="13">
    <location>
        <begin position="265"/>
        <end position="367"/>
    </location>
</feature>
<dbReference type="InterPro" id="IPR052029">
    <property type="entry name" value="PpiD_chaperone"/>
</dbReference>
<dbReference type="PROSITE" id="PS50198">
    <property type="entry name" value="PPIC_PPIASE_2"/>
    <property type="match status" value="1"/>
</dbReference>
<protein>
    <recommendedName>
        <fullName evidence="9">Periplasmic chaperone PpiD</fullName>
    </recommendedName>
    <alternativeName>
        <fullName evidence="10">Periplasmic folding chaperone</fullName>
    </alternativeName>
</protein>
<dbReference type="PANTHER" id="PTHR47529:SF1">
    <property type="entry name" value="PERIPLASMIC CHAPERONE PPID"/>
    <property type="match status" value="1"/>
</dbReference>
<comment type="subcellular location">
    <subcellularLocation>
        <location evidence="1">Cell inner membrane</location>
        <topology evidence="1">Single-pass type II membrane protein</topology>
        <orientation evidence="1">Periplasmic side</orientation>
    </subcellularLocation>
</comment>
<evidence type="ECO:0000256" key="3">
    <source>
        <dbReference type="ARBA" id="ARBA00022519"/>
    </source>
</evidence>
<dbReference type="InterPro" id="IPR046357">
    <property type="entry name" value="PPIase_dom_sf"/>
</dbReference>
<evidence type="ECO:0000256" key="12">
    <source>
        <dbReference type="SAM" id="Phobius"/>
    </source>
</evidence>
<dbReference type="EMBL" id="CP121472">
    <property type="protein sequence ID" value="WPL15668.1"/>
    <property type="molecule type" value="Genomic_DNA"/>
</dbReference>
<gene>
    <name evidence="14" type="primary">ppiD</name>
    <name evidence="14" type="ORF">Thiowin_00577</name>
</gene>
<dbReference type="Pfam" id="PF00639">
    <property type="entry name" value="Rotamase"/>
    <property type="match status" value="1"/>
</dbReference>
<keyword evidence="11" id="KW-0697">Rotamase</keyword>
<evidence type="ECO:0000313" key="15">
    <source>
        <dbReference type="Proteomes" id="UP001432180"/>
    </source>
</evidence>
<organism evidence="14 15">
    <name type="scientific">Thiorhodovibrio winogradskyi</name>
    <dbReference type="NCBI Taxonomy" id="77007"/>
    <lineage>
        <taxon>Bacteria</taxon>
        <taxon>Pseudomonadati</taxon>
        <taxon>Pseudomonadota</taxon>
        <taxon>Gammaproteobacteria</taxon>
        <taxon>Chromatiales</taxon>
        <taxon>Chromatiaceae</taxon>
        <taxon>Thiorhodovibrio</taxon>
    </lineage>
</organism>
<evidence type="ECO:0000256" key="10">
    <source>
        <dbReference type="ARBA" id="ARBA00042775"/>
    </source>
</evidence>
<evidence type="ECO:0000256" key="1">
    <source>
        <dbReference type="ARBA" id="ARBA00004382"/>
    </source>
</evidence>
<evidence type="ECO:0000256" key="8">
    <source>
        <dbReference type="ARBA" id="ARBA00038408"/>
    </source>
</evidence>
<evidence type="ECO:0000259" key="13">
    <source>
        <dbReference type="PROSITE" id="PS50198"/>
    </source>
</evidence>
<evidence type="ECO:0000313" key="14">
    <source>
        <dbReference type="EMBL" id="WPL15668.1"/>
    </source>
</evidence>
<evidence type="ECO:0000256" key="4">
    <source>
        <dbReference type="ARBA" id="ARBA00022692"/>
    </source>
</evidence>
<keyword evidence="2" id="KW-1003">Cell membrane</keyword>
<keyword evidence="7" id="KW-0143">Chaperone</keyword>
<dbReference type="SUPFAM" id="SSF54534">
    <property type="entry name" value="FKBP-like"/>
    <property type="match status" value="1"/>
</dbReference>
<sequence>MLLEIRERAQGWVAWAIVILISIPFALWGIQSYLGVGAEPAVASVNGTDIFERQLTQNLQRTRIDMRERLGEAYDPALFEGAGLRERVLEQMIQAQVVLDASRALGLRVADVVLRSAIAQEPAFQKDGRFDKATYAQVLQYQGLTPAAFEEGLRLQLLETQLERAVQNTAFAPQSEVDHSIRLIRQQRELHYIQLPRVDFAPEQAPDDQELRAFYDDNPGRFKSREEVRLSYILLSTDHLGAEQPVSQADVRALYEERIGTLKTPERRALRHILIAVPTTADDASIEAARTHITALRERLLAGEAFASVAGEESDDPVSAEAGGDLGEIERGTLDPVLEQAAFSLSPGEVSEPVRSRFGYHLLEVTAVEPSVVPPFEAVADELRKELRSRSAEGAFYDYAERLATLTYEVPDSLLPAAEELGLEIQTSDWIDRDGGSGHLASPKVVNAAFSAEVLEMGNNSELIEPDPQRMEALVLRVEEHRPEALRPFDEVREEIVELLSSRKAAASAREAAERLAARVKQGETLSAVAGDAYKLEDPGMIERQSGKLPAAVVREAFVLPRPAAGRFSVGTTSDGEGDAFVIVVSEVRDGDMDDLEPGTRAAEARVLAQSLGRSDFSHLVAGLEAGAKIERKALGSDSEE</sequence>
<keyword evidence="3" id="KW-0997">Cell inner membrane</keyword>
<evidence type="ECO:0000256" key="11">
    <source>
        <dbReference type="PROSITE-ProRule" id="PRU00278"/>
    </source>
</evidence>
<proteinExistence type="inferred from homology"/>
<evidence type="ECO:0000256" key="2">
    <source>
        <dbReference type="ARBA" id="ARBA00022475"/>
    </source>
</evidence>
<reference evidence="14 15" key="1">
    <citation type="journal article" date="2023" name="Microorganisms">
        <title>Thiorhodovibrio frisius and Trv. litoralis spp. nov., Two Novel Members from a Clade of Fastidious Purple Sulfur Bacteria That Exhibit Unique Red-Shifted Light-Harvesting Capabilities.</title>
        <authorList>
            <person name="Methner A."/>
            <person name="Kuzyk S.B."/>
            <person name="Petersen J."/>
            <person name="Bauer S."/>
            <person name="Brinkmann H."/>
            <person name="Sichau K."/>
            <person name="Wanner G."/>
            <person name="Wolf J."/>
            <person name="Neumann-Schaal M."/>
            <person name="Henke P."/>
            <person name="Tank M."/>
            <person name="Sproer C."/>
            <person name="Bunk B."/>
            <person name="Overmann J."/>
        </authorList>
    </citation>
    <scope>NUCLEOTIDE SEQUENCE [LARGE SCALE GENOMIC DNA]</scope>
    <source>
        <strain evidence="14 15">DSM 6702</strain>
    </source>
</reference>
<evidence type="ECO:0000256" key="6">
    <source>
        <dbReference type="ARBA" id="ARBA00023136"/>
    </source>
</evidence>
<dbReference type="Gene3D" id="1.10.4030.10">
    <property type="entry name" value="Porin chaperone SurA, peptide-binding domain"/>
    <property type="match status" value="1"/>
</dbReference>
<keyword evidence="15" id="KW-1185">Reference proteome</keyword>
<dbReference type="InterPro" id="IPR000297">
    <property type="entry name" value="PPIase_PpiC"/>
</dbReference>
<dbReference type="PANTHER" id="PTHR47529">
    <property type="entry name" value="PEPTIDYL-PROLYL CIS-TRANS ISOMERASE D"/>
    <property type="match status" value="1"/>
</dbReference>
<dbReference type="RefSeq" id="WP_328986226.1">
    <property type="nucleotide sequence ID" value="NZ_CP121472.1"/>
</dbReference>
<dbReference type="PROSITE" id="PS01096">
    <property type="entry name" value="PPIC_PPIASE_1"/>
    <property type="match status" value="1"/>
</dbReference>
<dbReference type="Gene3D" id="3.10.50.40">
    <property type="match status" value="1"/>
</dbReference>
<keyword evidence="11 14" id="KW-0413">Isomerase</keyword>
<dbReference type="InterPro" id="IPR027304">
    <property type="entry name" value="Trigger_fact/SurA_dom_sf"/>
</dbReference>